<protein>
    <submittedName>
        <fullName evidence="1">Uncharacterized protein</fullName>
    </submittedName>
</protein>
<evidence type="ECO:0000313" key="1">
    <source>
        <dbReference type="EMBL" id="MFC5922402.1"/>
    </source>
</evidence>
<organism evidence="1 2">
    <name type="scientific">Micromonospora vulcania</name>
    <dbReference type="NCBI Taxonomy" id="1441873"/>
    <lineage>
        <taxon>Bacteria</taxon>
        <taxon>Bacillati</taxon>
        <taxon>Actinomycetota</taxon>
        <taxon>Actinomycetes</taxon>
        <taxon>Micromonosporales</taxon>
        <taxon>Micromonosporaceae</taxon>
        <taxon>Micromonospora</taxon>
    </lineage>
</organism>
<accession>A0ABW1H1P5</accession>
<dbReference type="EMBL" id="JBHSQS010000002">
    <property type="protein sequence ID" value="MFC5922402.1"/>
    <property type="molecule type" value="Genomic_DNA"/>
</dbReference>
<dbReference type="Proteomes" id="UP001596226">
    <property type="component" value="Unassembled WGS sequence"/>
</dbReference>
<comment type="caution">
    <text evidence="1">The sequence shown here is derived from an EMBL/GenBank/DDBJ whole genome shotgun (WGS) entry which is preliminary data.</text>
</comment>
<name>A0ABW1H1P5_9ACTN</name>
<evidence type="ECO:0000313" key="2">
    <source>
        <dbReference type="Proteomes" id="UP001596226"/>
    </source>
</evidence>
<proteinExistence type="predicted"/>
<reference evidence="2" key="1">
    <citation type="journal article" date="2019" name="Int. J. Syst. Evol. Microbiol.">
        <title>The Global Catalogue of Microorganisms (GCM) 10K type strain sequencing project: providing services to taxonomists for standard genome sequencing and annotation.</title>
        <authorList>
            <consortium name="The Broad Institute Genomics Platform"/>
            <consortium name="The Broad Institute Genome Sequencing Center for Infectious Disease"/>
            <person name="Wu L."/>
            <person name="Ma J."/>
        </authorList>
    </citation>
    <scope>NUCLEOTIDE SEQUENCE [LARGE SCALE GENOMIC DNA]</scope>
    <source>
        <strain evidence="2">CGMCC 4.7144</strain>
    </source>
</reference>
<keyword evidence="2" id="KW-1185">Reference proteome</keyword>
<gene>
    <name evidence="1" type="ORF">ACFQGL_03490</name>
</gene>
<sequence>MKFAAGPPSQWQVTLRSGSALTILADAYHEEDGEACFAVLMTASLEDFAELPVAGEVSGRIGVALPVIVARIPISEVVDVQTLWSGERRPDQVGKARC</sequence>
<dbReference type="RefSeq" id="WP_377505167.1">
    <property type="nucleotide sequence ID" value="NZ_JBHSQS010000002.1"/>
</dbReference>